<dbReference type="GO" id="GO:0005874">
    <property type="term" value="C:microtubule"/>
    <property type="evidence" value="ECO:0007669"/>
    <property type="project" value="TreeGrafter"/>
</dbReference>
<feature type="domain" description="Dynamin-type G" evidence="1">
    <location>
        <begin position="48"/>
        <end position="317"/>
    </location>
</feature>
<dbReference type="GO" id="GO:0016559">
    <property type="term" value="P:peroxisome fission"/>
    <property type="evidence" value="ECO:0007669"/>
    <property type="project" value="TreeGrafter"/>
</dbReference>
<organism evidence="2 3">
    <name type="scientific">Rhynchosporium secalis</name>
    <name type="common">Barley scald fungus</name>
    <dbReference type="NCBI Taxonomy" id="38038"/>
    <lineage>
        <taxon>Eukaryota</taxon>
        <taxon>Fungi</taxon>
        <taxon>Dikarya</taxon>
        <taxon>Ascomycota</taxon>
        <taxon>Pezizomycotina</taxon>
        <taxon>Leotiomycetes</taxon>
        <taxon>Helotiales</taxon>
        <taxon>Ploettnerulaceae</taxon>
        <taxon>Rhynchosporium</taxon>
    </lineage>
</organism>
<accession>A0A1E1M4X0</accession>
<protein>
    <submittedName>
        <fullName evidence="2">Related to Mx2 protein (GTPase protein)</fullName>
    </submittedName>
</protein>
<dbReference type="InterPro" id="IPR030381">
    <property type="entry name" value="G_DYNAMIN_dom"/>
</dbReference>
<dbReference type="GO" id="GO:0005525">
    <property type="term" value="F:GTP binding"/>
    <property type="evidence" value="ECO:0007669"/>
    <property type="project" value="InterPro"/>
</dbReference>
<keyword evidence="3" id="KW-1185">Reference proteome</keyword>
<dbReference type="Pfam" id="PF00350">
    <property type="entry name" value="Dynamin_N"/>
    <property type="match status" value="1"/>
</dbReference>
<dbReference type="InterPro" id="IPR001401">
    <property type="entry name" value="Dynamin_GTPase"/>
</dbReference>
<reference evidence="3" key="1">
    <citation type="submission" date="2016-03" db="EMBL/GenBank/DDBJ databases">
        <authorList>
            <person name="Guldener U."/>
        </authorList>
    </citation>
    <scope>NUCLEOTIDE SEQUENCE [LARGE SCALE GENOMIC DNA]</scope>
</reference>
<dbReference type="Proteomes" id="UP000177625">
    <property type="component" value="Unassembled WGS sequence"/>
</dbReference>
<dbReference type="Gene3D" id="3.40.50.300">
    <property type="entry name" value="P-loop containing nucleotide triphosphate hydrolases"/>
    <property type="match status" value="1"/>
</dbReference>
<dbReference type="InterPro" id="IPR022812">
    <property type="entry name" value="Dynamin"/>
</dbReference>
<dbReference type="AlphaFoldDB" id="A0A1E1M4X0"/>
<dbReference type="GO" id="GO:0006897">
    <property type="term" value="P:endocytosis"/>
    <property type="evidence" value="ECO:0007669"/>
    <property type="project" value="TreeGrafter"/>
</dbReference>
<proteinExistence type="predicted"/>
<dbReference type="GO" id="GO:0016020">
    <property type="term" value="C:membrane"/>
    <property type="evidence" value="ECO:0007669"/>
    <property type="project" value="TreeGrafter"/>
</dbReference>
<dbReference type="GO" id="GO:0048312">
    <property type="term" value="P:intracellular distribution of mitochondria"/>
    <property type="evidence" value="ECO:0007669"/>
    <property type="project" value="TreeGrafter"/>
</dbReference>
<evidence type="ECO:0000313" key="3">
    <source>
        <dbReference type="Proteomes" id="UP000177625"/>
    </source>
</evidence>
<name>A0A1E1M4X0_RHYSE</name>
<sequence length="317" mass="35208">MGEITPPKAVPGLAEQISEKTSGFIHSRKHRDLLDIVDALRSNGVSHYVNLPQIIVCGSQSSGKSSTLESFSGIAFPTSEGLCTRFATEVILRRSEKSETKVQIQLSTSRSEEERVKLLTFHEKETDQKNFAKIIEAAKIEMGLTGTGPDAKVFSIDILRIESTSPTAPNLTLVDLPGLFSASDKNQSDDDVKLVQDLIVGYMKQKRSIILAVFSADSAFANQPVTKFAREIDPSGIRTLGLITKPDKIDRGSDTEKYYIELAQNNNVKLSLGWHVLRNKSHATADDTITKREDREAAFYADSDWRLSIRHSLVYRH</sequence>
<dbReference type="GO" id="GO:0000266">
    <property type="term" value="P:mitochondrial fission"/>
    <property type="evidence" value="ECO:0007669"/>
    <property type="project" value="TreeGrafter"/>
</dbReference>
<dbReference type="InterPro" id="IPR027417">
    <property type="entry name" value="P-loop_NTPase"/>
</dbReference>
<dbReference type="PROSITE" id="PS51718">
    <property type="entry name" value="G_DYNAMIN_2"/>
    <property type="match status" value="1"/>
</dbReference>
<dbReference type="InterPro" id="IPR045063">
    <property type="entry name" value="Dynamin_N"/>
</dbReference>
<dbReference type="EMBL" id="FJVC01000163">
    <property type="protein sequence ID" value="CZT44156.1"/>
    <property type="molecule type" value="Genomic_DNA"/>
</dbReference>
<evidence type="ECO:0000313" key="2">
    <source>
        <dbReference type="EMBL" id="CZT44156.1"/>
    </source>
</evidence>
<dbReference type="PRINTS" id="PR00195">
    <property type="entry name" value="DYNAMIN"/>
</dbReference>
<dbReference type="SMART" id="SM00053">
    <property type="entry name" value="DYNc"/>
    <property type="match status" value="1"/>
</dbReference>
<dbReference type="GO" id="GO:0008017">
    <property type="term" value="F:microtubule binding"/>
    <property type="evidence" value="ECO:0007669"/>
    <property type="project" value="TreeGrafter"/>
</dbReference>
<gene>
    <name evidence="2" type="ORF">RSE6_04289</name>
</gene>
<dbReference type="PANTHER" id="PTHR11566">
    <property type="entry name" value="DYNAMIN"/>
    <property type="match status" value="1"/>
</dbReference>
<dbReference type="GO" id="GO:0003924">
    <property type="term" value="F:GTPase activity"/>
    <property type="evidence" value="ECO:0007669"/>
    <property type="project" value="InterPro"/>
</dbReference>
<dbReference type="PANTHER" id="PTHR11566:SF21">
    <property type="entry name" value="DYNAMIN RELATED PROTEIN 1, ISOFORM A"/>
    <property type="match status" value="1"/>
</dbReference>
<dbReference type="GO" id="GO:0005739">
    <property type="term" value="C:mitochondrion"/>
    <property type="evidence" value="ECO:0007669"/>
    <property type="project" value="TreeGrafter"/>
</dbReference>
<evidence type="ECO:0000259" key="1">
    <source>
        <dbReference type="PROSITE" id="PS51718"/>
    </source>
</evidence>
<dbReference type="SUPFAM" id="SSF52540">
    <property type="entry name" value="P-loop containing nucleoside triphosphate hydrolases"/>
    <property type="match status" value="1"/>
</dbReference>
<dbReference type="CDD" id="cd08771">
    <property type="entry name" value="DLP_1"/>
    <property type="match status" value="1"/>
</dbReference>